<dbReference type="Proteomes" id="UP000308267">
    <property type="component" value="Unassembled WGS sequence"/>
</dbReference>
<sequence>MVQTVSDACLQAVLARSTCNARCGGRGELLQQCKECNTCQEGVDKCTYGGLTRGDVSTCPTAQSLATTLKRRLT</sequence>
<evidence type="ECO:0000313" key="2">
    <source>
        <dbReference type="Proteomes" id="UP000308267"/>
    </source>
</evidence>
<dbReference type="EMBL" id="SJOL01008837">
    <property type="protein sequence ID" value="TGZ59454.1"/>
    <property type="molecule type" value="Genomic_DNA"/>
</dbReference>
<name>A0A4V3SD65_OPIFE</name>
<comment type="caution">
    <text evidence="1">The sequence shown here is derived from an EMBL/GenBank/DDBJ whole genome shotgun (WGS) entry which is preliminary data.</text>
</comment>
<evidence type="ECO:0000313" key="1">
    <source>
        <dbReference type="EMBL" id="TGZ59454.1"/>
    </source>
</evidence>
<keyword evidence="2" id="KW-1185">Reference proteome</keyword>
<organism evidence="1 2">
    <name type="scientific">Opisthorchis felineus</name>
    <dbReference type="NCBI Taxonomy" id="147828"/>
    <lineage>
        <taxon>Eukaryota</taxon>
        <taxon>Metazoa</taxon>
        <taxon>Spiralia</taxon>
        <taxon>Lophotrochozoa</taxon>
        <taxon>Platyhelminthes</taxon>
        <taxon>Trematoda</taxon>
        <taxon>Digenea</taxon>
        <taxon>Opisthorchiida</taxon>
        <taxon>Opisthorchiata</taxon>
        <taxon>Opisthorchiidae</taxon>
        <taxon>Opisthorchis</taxon>
    </lineage>
</organism>
<proteinExistence type="predicted"/>
<protein>
    <submittedName>
        <fullName evidence="1">Uncharacterized protein</fullName>
    </submittedName>
</protein>
<accession>A0A4V3SD65</accession>
<dbReference type="OrthoDB" id="10324500at2759"/>
<dbReference type="AlphaFoldDB" id="A0A4V3SD65"/>
<reference evidence="1 2" key="1">
    <citation type="journal article" date="2019" name="BMC Genomics">
        <title>New insights from Opisthorchis felineus genome: update on genomics of the epidemiologically important liver flukes.</title>
        <authorList>
            <person name="Ershov N.I."/>
            <person name="Mordvinov V.A."/>
            <person name="Prokhortchouk E.B."/>
            <person name="Pakharukova M.Y."/>
            <person name="Gunbin K.V."/>
            <person name="Ustyantsev K."/>
            <person name="Genaev M.A."/>
            <person name="Blinov A.G."/>
            <person name="Mazur A."/>
            <person name="Boulygina E."/>
            <person name="Tsygankova S."/>
            <person name="Khrameeva E."/>
            <person name="Chekanov N."/>
            <person name="Fan G."/>
            <person name="Xiao A."/>
            <person name="Zhang H."/>
            <person name="Xu X."/>
            <person name="Yang H."/>
            <person name="Solovyev V."/>
            <person name="Lee S.M."/>
            <person name="Liu X."/>
            <person name="Afonnikov D.A."/>
            <person name="Skryabin K.G."/>
        </authorList>
    </citation>
    <scope>NUCLEOTIDE SEQUENCE [LARGE SCALE GENOMIC DNA]</scope>
    <source>
        <strain evidence="1">AK-0245</strain>
        <tissue evidence="1">Whole organism</tissue>
    </source>
</reference>
<gene>
    <name evidence="1" type="ORF">CRM22_009068</name>
</gene>